<dbReference type="EMBL" id="JBHLXE010000011">
    <property type="protein sequence ID" value="MFC0178562.1"/>
    <property type="molecule type" value="Genomic_DNA"/>
</dbReference>
<dbReference type="InterPro" id="IPR043129">
    <property type="entry name" value="ATPase_NBD"/>
</dbReference>
<keyword evidence="2" id="KW-1185">Reference proteome</keyword>
<dbReference type="SUPFAM" id="SSF53067">
    <property type="entry name" value="Actin-like ATPase domain"/>
    <property type="match status" value="1"/>
</dbReference>
<comment type="caution">
    <text evidence="1">The sequence shown here is derived from an EMBL/GenBank/DDBJ whole genome shotgun (WGS) entry which is preliminary data.</text>
</comment>
<accession>A0ABV6C6H1</accession>
<dbReference type="RefSeq" id="WP_385875343.1">
    <property type="nucleotide sequence ID" value="NZ_JBHLXE010000011.1"/>
</dbReference>
<name>A0ABV6C6H1_9GAMM</name>
<evidence type="ECO:0000313" key="2">
    <source>
        <dbReference type="Proteomes" id="UP001589758"/>
    </source>
</evidence>
<dbReference type="PIRSF" id="PIRSF034585">
    <property type="entry name" value="SrfB"/>
    <property type="match status" value="1"/>
</dbReference>
<dbReference type="Proteomes" id="UP001589758">
    <property type="component" value="Unassembled WGS sequence"/>
</dbReference>
<sequence length="1010" mass="114926">MLAPLIDFKDKVTLIEDSGIQCLDFGIDANIKKMRAGEFIKSPLDGTLVRLVFDERKEGFVQPGTGFPAQSQFDMPLEQSLNLLNGIWLPIPYFRISPPRQFIKGPLNWVRAQIIKLDDADNEGNTYRVVFAFDTKVFTDSTHTQYLAPTREDINSGVNFGLAARSNEHGDYLNLTWVNDWLIEVFKENALSRLRMHTEDIEESVTLLHHQAHYLNFLSILDECLRLPDIQVTACFNNKSNKSIGVDLLLDVGNSRTCGIMVEHHEADKETLEQIYELKLRDLTTPHNVYIEPFESRVEFAQAEFGKKDFCMQSGRHDAFTWPTMTRIGGEAVRLAAQRLGTEGSTGISSPKRYLWDEDSFEAGWRFNKAFVKSDHEPLATAAPLISLINDTGEALYTLEPHERIPVFSPKYCRSSLMTFMLCEVLSHAIIQMNSVSQRLQMSHAVAPRYLKNIILTIPPSMPKPERQIFEKRMQQAIGLVWKSMGWHNHDDKVMRQEEEPNVSVFTSMPIPRVNVQWDEATCGQMVYLYNETQHRFDGRSEEFFAALARPDKKELLGETFGKTLNIASIDIGGGTTDLVITHYKLDEGKGSNVGIEPFQLFRDGFKIAGDDILLDVIQLYVIPMIEGALKRVGLSQPSSLLSRLFGSERVTAQQQVLRQQLTLQLLSPLGLKILSLYEKYDPAQLSQPIDMKIIELLGEHQKPTENVLGYFYQELRKELNQNHLEFNLLDVSISFDLAHLHQAFLTGRMNITESLKALSEVVYHYGCDVLLLTGRPSRLPGVQALLNQLQPVPSTRILPLQGYYTGEWYPFNKQGRIDDPKSTAAVGAMLCLLADKLKLPNFYFKASNFKPYSTVRYLGMLDNSNLIKKENVYYKEVDLDSPDSELDDEVFELRGTMRLGYRQFNIERWPASALFSLTIQNDKIKEEIARGGLIRVSLRTKRNKTDPNMKVSSQHHEQEIHLNNAELFNREGEPVKTVTSALKLQLNTLADTGLGATHYWMDSGRVITK</sequence>
<dbReference type="InterPro" id="IPR009216">
    <property type="entry name" value="Virulence_factor_SrfB"/>
</dbReference>
<proteinExistence type="predicted"/>
<gene>
    <name evidence="1" type="ORF">ACFFIT_00345</name>
</gene>
<organism evidence="1 2">
    <name type="scientific">Thorsellia kenyensis</name>
    <dbReference type="NCBI Taxonomy" id="1549888"/>
    <lineage>
        <taxon>Bacteria</taxon>
        <taxon>Pseudomonadati</taxon>
        <taxon>Pseudomonadota</taxon>
        <taxon>Gammaproteobacteria</taxon>
        <taxon>Enterobacterales</taxon>
        <taxon>Thorselliaceae</taxon>
        <taxon>Thorsellia</taxon>
    </lineage>
</organism>
<evidence type="ECO:0000313" key="1">
    <source>
        <dbReference type="EMBL" id="MFC0178562.1"/>
    </source>
</evidence>
<reference evidence="1 2" key="1">
    <citation type="submission" date="2024-09" db="EMBL/GenBank/DDBJ databases">
        <authorList>
            <person name="Sun Q."/>
            <person name="Mori K."/>
        </authorList>
    </citation>
    <scope>NUCLEOTIDE SEQUENCE [LARGE SCALE GENOMIC DNA]</scope>
    <source>
        <strain evidence="1 2">CCM 8545</strain>
    </source>
</reference>
<dbReference type="Pfam" id="PF07520">
    <property type="entry name" value="SrfB"/>
    <property type="match status" value="1"/>
</dbReference>
<protein>
    <submittedName>
        <fullName evidence="1">Virulence factor SrfB</fullName>
    </submittedName>
</protein>